<sequence length="268" mass="27794">MSSTADVAQNLASSSRRDQPPLTTIEAAVLASSGTILGATATHAPTNTTDTTAATASAAASHDASGRQPPTAAAGAAELTSTKMSLYGALKRFPDFPIPGINFIDILPLFQDPNIHRTLLRALELQVLQFGADVAGAGNAALAKPDVIVGLDARGFLFGPSLALQLNSSFVPVRKRGKMPGPCVEAAYEKEYGTDYFQMQEGAVKPGQKVLVVDDIIATGGSAAAAGSLVKQLGGDLIGYLFILEIPFLKGRDKLDGVPTVTLLETDD</sequence>
<dbReference type="GO" id="GO:0002055">
    <property type="term" value="F:adenine binding"/>
    <property type="evidence" value="ECO:0007669"/>
    <property type="project" value="TreeGrafter"/>
</dbReference>
<dbReference type="GO" id="GO:0005737">
    <property type="term" value="C:cytoplasm"/>
    <property type="evidence" value="ECO:0007669"/>
    <property type="project" value="UniProtKB-SubCell"/>
</dbReference>
<feature type="compositionally biased region" description="Polar residues" evidence="12">
    <location>
        <begin position="1"/>
        <end position="14"/>
    </location>
</feature>
<dbReference type="InterPro" id="IPR050054">
    <property type="entry name" value="UPRTase/APRTase"/>
</dbReference>
<comment type="subunit">
    <text evidence="6">Homodimer.</text>
</comment>
<dbReference type="PANTHER" id="PTHR32315:SF3">
    <property type="entry name" value="ADENINE PHOSPHORIBOSYLTRANSFERASE"/>
    <property type="match status" value="1"/>
</dbReference>
<dbReference type="AlphaFoldDB" id="A0AAE0NKC1"/>
<comment type="pathway">
    <text evidence="4">Purine metabolism; AMP biosynthesis via salvage pathway; AMP from adenine: step 1/1.</text>
</comment>
<dbReference type="FunFam" id="3.40.50.2020:FF:000004">
    <property type="entry name" value="Adenine phosphoribosyltransferase"/>
    <property type="match status" value="1"/>
</dbReference>
<dbReference type="GO" id="GO:0016208">
    <property type="term" value="F:AMP binding"/>
    <property type="evidence" value="ECO:0007669"/>
    <property type="project" value="TreeGrafter"/>
</dbReference>
<dbReference type="EC" id="2.4.2.7" evidence="7"/>
<comment type="catalytic activity">
    <reaction evidence="1">
        <text>AMP + diphosphate = 5-phospho-alpha-D-ribose 1-diphosphate + adenine</text>
        <dbReference type="Rhea" id="RHEA:16609"/>
        <dbReference type="ChEBI" id="CHEBI:16708"/>
        <dbReference type="ChEBI" id="CHEBI:33019"/>
        <dbReference type="ChEBI" id="CHEBI:58017"/>
        <dbReference type="ChEBI" id="CHEBI:456215"/>
        <dbReference type="EC" id="2.4.2.7"/>
    </reaction>
</comment>
<dbReference type="Proteomes" id="UP001287356">
    <property type="component" value="Unassembled WGS sequence"/>
</dbReference>
<keyword evidence="15" id="KW-1185">Reference proteome</keyword>
<protein>
    <recommendedName>
        <fullName evidence="7">adenine phosphoribosyltransferase</fullName>
        <ecNumber evidence="7">2.4.2.7</ecNumber>
    </recommendedName>
</protein>
<evidence type="ECO:0000256" key="4">
    <source>
        <dbReference type="ARBA" id="ARBA00004659"/>
    </source>
</evidence>
<evidence type="ECO:0000313" key="14">
    <source>
        <dbReference type="EMBL" id="KAK3383074.1"/>
    </source>
</evidence>
<comment type="subcellular location">
    <subcellularLocation>
        <location evidence="3">Cytoplasm</location>
    </subcellularLocation>
</comment>
<keyword evidence="9 14" id="KW-0328">Glycosyltransferase</keyword>
<dbReference type="GO" id="GO:0003999">
    <property type="term" value="F:adenine phosphoribosyltransferase activity"/>
    <property type="evidence" value="ECO:0007669"/>
    <property type="project" value="UniProtKB-EC"/>
</dbReference>
<feature type="domain" description="Phosphoribosyltransferase" evidence="13">
    <location>
        <begin position="143"/>
        <end position="238"/>
    </location>
</feature>
<evidence type="ECO:0000256" key="7">
    <source>
        <dbReference type="ARBA" id="ARBA00011893"/>
    </source>
</evidence>
<comment type="caution">
    <text evidence="14">The sequence shown here is derived from an EMBL/GenBank/DDBJ whole genome shotgun (WGS) entry which is preliminary data.</text>
</comment>
<keyword evidence="8" id="KW-0963">Cytoplasm</keyword>
<dbReference type="CDD" id="cd06223">
    <property type="entry name" value="PRTases_typeI"/>
    <property type="match status" value="1"/>
</dbReference>
<feature type="region of interest" description="Disordered" evidence="12">
    <location>
        <begin position="1"/>
        <end position="22"/>
    </location>
</feature>
<gene>
    <name evidence="14" type="ORF">B0T24DRAFT_33509</name>
</gene>
<evidence type="ECO:0000256" key="3">
    <source>
        <dbReference type="ARBA" id="ARBA00004496"/>
    </source>
</evidence>
<feature type="region of interest" description="Disordered" evidence="12">
    <location>
        <begin position="41"/>
        <end position="74"/>
    </location>
</feature>
<evidence type="ECO:0000256" key="6">
    <source>
        <dbReference type="ARBA" id="ARBA00011738"/>
    </source>
</evidence>
<evidence type="ECO:0000313" key="15">
    <source>
        <dbReference type="Proteomes" id="UP001287356"/>
    </source>
</evidence>
<dbReference type="GO" id="GO:0044209">
    <property type="term" value="P:AMP salvage"/>
    <property type="evidence" value="ECO:0007669"/>
    <property type="project" value="TreeGrafter"/>
</dbReference>
<evidence type="ECO:0000256" key="5">
    <source>
        <dbReference type="ARBA" id="ARBA00008391"/>
    </source>
</evidence>
<dbReference type="NCBIfam" id="NF002636">
    <property type="entry name" value="PRK02304.1-5"/>
    <property type="match status" value="1"/>
</dbReference>
<dbReference type="InterPro" id="IPR005764">
    <property type="entry name" value="Ade_phspho_trans"/>
</dbReference>
<dbReference type="GO" id="GO:0006166">
    <property type="term" value="P:purine ribonucleoside salvage"/>
    <property type="evidence" value="ECO:0007669"/>
    <property type="project" value="UniProtKB-KW"/>
</dbReference>
<evidence type="ECO:0000256" key="1">
    <source>
        <dbReference type="ARBA" id="ARBA00000868"/>
    </source>
</evidence>
<dbReference type="InterPro" id="IPR000836">
    <property type="entry name" value="PRTase_dom"/>
</dbReference>
<evidence type="ECO:0000256" key="8">
    <source>
        <dbReference type="ARBA" id="ARBA00022490"/>
    </source>
</evidence>
<proteinExistence type="inferred from homology"/>
<dbReference type="HAMAP" id="MF_00004">
    <property type="entry name" value="Aden_phosphoribosyltr"/>
    <property type="match status" value="1"/>
</dbReference>
<evidence type="ECO:0000259" key="13">
    <source>
        <dbReference type="Pfam" id="PF00156"/>
    </source>
</evidence>
<reference evidence="14" key="2">
    <citation type="submission" date="2023-06" db="EMBL/GenBank/DDBJ databases">
        <authorList>
            <consortium name="Lawrence Berkeley National Laboratory"/>
            <person name="Haridas S."/>
            <person name="Hensen N."/>
            <person name="Bonometti L."/>
            <person name="Westerberg I."/>
            <person name="Brannstrom I.O."/>
            <person name="Guillou S."/>
            <person name="Cros-Aarteil S."/>
            <person name="Calhoun S."/>
            <person name="Kuo A."/>
            <person name="Mondo S."/>
            <person name="Pangilinan J."/>
            <person name="Riley R."/>
            <person name="Labutti K."/>
            <person name="Andreopoulos B."/>
            <person name="Lipzen A."/>
            <person name="Chen C."/>
            <person name="Yanf M."/>
            <person name="Daum C."/>
            <person name="Ng V."/>
            <person name="Clum A."/>
            <person name="Steindorff A."/>
            <person name="Ohm R."/>
            <person name="Martin F."/>
            <person name="Silar P."/>
            <person name="Natvig D."/>
            <person name="Lalanne C."/>
            <person name="Gautier V."/>
            <person name="Ament-Velasquez S.L."/>
            <person name="Kruys A."/>
            <person name="Hutchinson M.I."/>
            <person name="Powell A.J."/>
            <person name="Barry K."/>
            <person name="Miller A.N."/>
            <person name="Grigoriev I.V."/>
            <person name="Debuchy R."/>
            <person name="Gladieux P."/>
            <person name="Thoren M.H."/>
            <person name="Johannesson H."/>
        </authorList>
    </citation>
    <scope>NUCLEOTIDE SEQUENCE</scope>
    <source>
        <strain evidence="14">CBS 958.72</strain>
    </source>
</reference>
<evidence type="ECO:0000256" key="9">
    <source>
        <dbReference type="ARBA" id="ARBA00022676"/>
    </source>
</evidence>
<dbReference type="Pfam" id="PF00156">
    <property type="entry name" value="Pribosyltran"/>
    <property type="match status" value="1"/>
</dbReference>
<dbReference type="EMBL" id="JAULSN010000001">
    <property type="protein sequence ID" value="KAK3383074.1"/>
    <property type="molecule type" value="Genomic_DNA"/>
</dbReference>
<accession>A0AAE0NKC1</accession>
<keyword evidence="11" id="KW-0660">Purine salvage</keyword>
<name>A0AAE0NKC1_9PEZI</name>
<organism evidence="14 15">
    <name type="scientific">Lasiosphaeria ovina</name>
    <dbReference type="NCBI Taxonomy" id="92902"/>
    <lineage>
        <taxon>Eukaryota</taxon>
        <taxon>Fungi</taxon>
        <taxon>Dikarya</taxon>
        <taxon>Ascomycota</taxon>
        <taxon>Pezizomycotina</taxon>
        <taxon>Sordariomycetes</taxon>
        <taxon>Sordariomycetidae</taxon>
        <taxon>Sordariales</taxon>
        <taxon>Lasiosphaeriaceae</taxon>
        <taxon>Lasiosphaeria</taxon>
    </lineage>
</organism>
<comment type="function">
    <text evidence="2">Catalyzes a salvage reaction resulting in the formation of AMP, that is energically less costly than de novo synthesis.</text>
</comment>
<dbReference type="PANTHER" id="PTHR32315">
    <property type="entry name" value="ADENINE PHOSPHORIBOSYLTRANSFERASE"/>
    <property type="match status" value="1"/>
</dbReference>
<reference evidence="14" key="1">
    <citation type="journal article" date="2023" name="Mol. Phylogenet. Evol.">
        <title>Genome-scale phylogeny and comparative genomics of the fungal order Sordariales.</title>
        <authorList>
            <person name="Hensen N."/>
            <person name="Bonometti L."/>
            <person name="Westerberg I."/>
            <person name="Brannstrom I.O."/>
            <person name="Guillou S."/>
            <person name="Cros-Aarteil S."/>
            <person name="Calhoun S."/>
            <person name="Haridas S."/>
            <person name="Kuo A."/>
            <person name="Mondo S."/>
            <person name="Pangilinan J."/>
            <person name="Riley R."/>
            <person name="LaButti K."/>
            <person name="Andreopoulos B."/>
            <person name="Lipzen A."/>
            <person name="Chen C."/>
            <person name="Yan M."/>
            <person name="Daum C."/>
            <person name="Ng V."/>
            <person name="Clum A."/>
            <person name="Steindorff A."/>
            <person name="Ohm R.A."/>
            <person name="Martin F."/>
            <person name="Silar P."/>
            <person name="Natvig D.O."/>
            <person name="Lalanne C."/>
            <person name="Gautier V."/>
            <person name="Ament-Velasquez S.L."/>
            <person name="Kruys A."/>
            <person name="Hutchinson M.I."/>
            <person name="Powell A.J."/>
            <person name="Barry K."/>
            <person name="Miller A.N."/>
            <person name="Grigoriev I.V."/>
            <person name="Debuchy R."/>
            <person name="Gladieux P."/>
            <person name="Hiltunen Thoren M."/>
            <person name="Johannesson H."/>
        </authorList>
    </citation>
    <scope>NUCLEOTIDE SEQUENCE</scope>
    <source>
        <strain evidence="14">CBS 958.72</strain>
    </source>
</reference>
<evidence type="ECO:0000256" key="10">
    <source>
        <dbReference type="ARBA" id="ARBA00022679"/>
    </source>
</evidence>
<comment type="similarity">
    <text evidence="5">Belongs to the purine/pyrimidine phosphoribosyltransferase family.</text>
</comment>
<evidence type="ECO:0000256" key="2">
    <source>
        <dbReference type="ARBA" id="ARBA00003968"/>
    </source>
</evidence>
<feature type="compositionally biased region" description="Low complexity" evidence="12">
    <location>
        <begin position="41"/>
        <end position="63"/>
    </location>
</feature>
<evidence type="ECO:0000256" key="11">
    <source>
        <dbReference type="ARBA" id="ARBA00022726"/>
    </source>
</evidence>
<dbReference type="SUPFAM" id="SSF53271">
    <property type="entry name" value="PRTase-like"/>
    <property type="match status" value="1"/>
</dbReference>
<dbReference type="Gene3D" id="3.40.50.2020">
    <property type="match status" value="1"/>
</dbReference>
<keyword evidence="10" id="KW-0808">Transferase</keyword>
<dbReference type="GO" id="GO:0006168">
    <property type="term" value="P:adenine salvage"/>
    <property type="evidence" value="ECO:0007669"/>
    <property type="project" value="InterPro"/>
</dbReference>
<evidence type="ECO:0000256" key="12">
    <source>
        <dbReference type="SAM" id="MobiDB-lite"/>
    </source>
</evidence>
<dbReference type="InterPro" id="IPR029057">
    <property type="entry name" value="PRTase-like"/>
</dbReference>